<reference evidence="2" key="1">
    <citation type="journal article" date="2014" name="Front. Microbiol.">
        <title>High frequency of phylogenetically diverse reductive dehalogenase-homologous genes in deep subseafloor sedimentary metagenomes.</title>
        <authorList>
            <person name="Kawai M."/>
            <person name="Futagami T."/>
            <person name="Toyoda A."/>
            <person name="Takaki Y."/>
            <person name="Nishi S."/>
            <person name="Hori S."/>
            <person name="Arai W."/>
            <person name="Tsubouchi T."/>
            <person name="Morono Y."/>
            <person name="Uchiyama I."/>
            <person name="Ito T."/>
            <person name="Fujiyama A."/>
            <person name="Inagaki F."/>
            <person name="Takami H."/>
        </authorList>
    </citation>
    <scope>NUCLEOTIDE SEQUENCE</scope>
    <source>
        <strain evidence="2">Expedition CK06-06</strain>
    </source>
</reference>
<evidence type="ECO:0000256" key="1">
    <source>
        <dbReference type="SAM" id="MobiDB-lite"/>
    </source>
</evidence>
<accession>X1GSZ4</accession>
<name>X1GSZ4_9ZZZZ</name>
<feature type="region of interest" description="Disordered" evidence="1">
    <location>
        <begin position="1"/>
        <end position="29"/>
    </location>
</feature>
<comment type="caution">
    <text evidence="2">The sequence shown here is derived from an EMBL/GenBank/DDBJ whole genome shotgun (WGS) entry which is preliminary data.</text>
</comment>
<feature type="non-terminal residue" evidence="2">
    <location>
        <position position="1"/>
    </location>
</feature>
<dbReference type="AlphaFoldDB" id="X1GSZ4"/>
<organism evidence="2">
    <name type="scientific">marine sediment metagenome</name>
    <dbReference type="NCBI Taxonomy" id="412755"/>
    <lineage>
        <taxon>unclassified sequences</taxon>
        <taxon>metagenomes</taxon>
        <taxon>ecological metagenomes</taxon>
    </lineage>
</organism>
<proteinExistence type="predicted"/>
<dbReference type="EMBL" id="BARU01007391">
    <property type="protein sequence ID" value="GAH44744.1"/>
    <property type="molecule type" value="Genomic_DNA"/>
</dbReference>
<protein>
    <submittedName>
        <fullName evidence="2">Uncharacterized protein</fullName>
    </submittedName>
</protein>
<evidence type="ECO:0000313" key="2">
    <source>
        <dbReference type="EMBL" id="GAH44744.1"/>
    </source>
</evidence>
<gene>
    <name evidence="2" type="ORF">S03H2_14565</name>
</gene>
<sequence>YKKDYECTEYKRSGTLRRNKEEPRQSYKP</sequence>